<proteinExistence type="inferred from homology"/>
<dbReference type="InterPro" id="IPR001940">
    <property type="entry name" value="Peptidase_S1C"/>
</dbReference>
<dbReference type="GO" id="GO:0006508">
    <property type="term" value="P:proteolysis"/>
    <property type="evidence" value="ECO:0007669"/>
    <property type="project" value="InterPro"/>
</dbReference>
<evidence type="ECO:0000259" key="6">
    <source>
        <dbReference type="Pfam" id="PF12812"/>
    </source>
</evidence>
<evidence type="ECO:0000256" key="4">
    <source>
        <dbReference type="ARBA" id="ARBA00021524"/>
    </source>
</evidence>
<dbReference type="SUPFAM" id="SSF50494">
    <property type="entry name" value="Trypsin-like serine proteases"/>
    <property type="match status" value="1"/>
</dbReference>
<dbReference type="AlphaFoldDB" id="A0A3N4JMM0"/>
<dbReference type="CDD" id="cd06719">
    <property type="entry name" value="PDZ2-4_Nma111p-like"/>
    <property type="match status" value="1"/>
</dbReference>
<keyword evidence="5" id="KW-0053">Apoptosis</keyword>
<comment type="similarity">
    <text evidence="2">Belongs to the peptidase S1C family.</text>
</comment>
<evidence type="ECO:0000256" key="2">
    <source>
        <dbReference type="ARBA" id="ARBA00010541"/>
    </source>
</evidence>
<evidence type="ECO:0000313" key="7">
    <source>
        <dbReference type="EMBL" id="RPA95124.1"/>
    </source>
</evidence>
<dbReference type="GO" id="GO:0004252">
    <property type="term" value="F:serine-type endopeptidase activity"/>
    <property type="evidence" value="ECO:0007669"/>
    <property type="project" value="InterPro"/>
</dbReference>
<dbReference type="PANTHER" id="PTHR46366:SF1">
    <property type="entry name" value="PDZ DOMAIN-CONTAINING PROTEIN C1685.05"/>
    <property type="match status" value="1"/>
</dbReference>
<comment type="function">
    <text evidence="1">Nuclear serine protease which mediates apoptosis.</text>
</comment>
<evidence type="ECO:0000256" key="5">
    <source>
        <dbReference type="ARBA" id="ARBA00022703"/>
    </source>
</evidence>
<gene>
    <name evidence="7" type="ORF">L873DRAFT_1699066</name>
</gene>
<dbReference type="PRINTS" id="PR00834">
    <property type="entry name" value="PROTEASES2C"/>
</dbReference>
<keyword evidence="8" id="KW-1185">Reference proteome</keyword>
<dbReference type="Gene3D" id="2.40.10.10">
    <property type="entry name" value="Trypsin-like serine proteases"/>
    <property type="match status" value="2"/>
</dbReference>
<evidence type="ECO:0000313" key="8">
    <source>
        <dbReference type="Proteomes" id="UP000276215"/>
    </source>
</evidence>
<feature type="domain" description="PDZ-like" evidence="6">
    <location>
        <begin position="379"/>
        <end position="454"/>
    </location>
</feature>
<dbReference type="Gene3D" id="2.30.42.10">
    <property type="match status" value="3"/>
</dbReference>
<reference evidence="7 8" key="1">
    <citation type="journal article" date="2018" name="Nat. Ecol. Evol.">
        <title>Pezizomycetes genomes reveal the molecular basis of ectomycorrhizal truffle lifestyle.</title>
        <authorList>
            <person name="Murat C."/>
            <person name="Payen T."/>
            <person name="Noel B."/>
            <person name="Kuo A."/>
            <person name="Morin E."/>
            <person name="Chen J."/>
            <person name="Kohler A."/>
            <person name="Krizsan K."/>
            <person name="Balestrini R."/>
            <person name="Da Silva C."/>
            <person name="Montanini B."/>
            <person name="Hainaut M."/>
            <person name="Levati E."/>
            <person name="Barry K.W."/>
            <person name="Belfiori B."/>
            <person name="Cichocki N."/>
            <person name="Clum A."/>
            <person name="Dockter R.B."/>
            <person name="Fauchery L."/>
            <person name="Guy J."/>
            <person name="Iotti M."/>
            <person name="Le Tacon F."/>
            <person name="Lindquist E.A."/>
            <person name="Lipzen A."/>
            <person name="Malagnac F."/>
            <person name="Mello A."/>
            <person name="Molinier V."/>
            <person name="Miyauchi S."/>
            <person name="Poulain J."/>
            <person name="Riccioni C."/>
            <person name="Rubini A."/>
            <person name="Sitrit Y."/>
            <person name="Splivallo R."/>
            <person name="Traeger S."/>
            <person name="Wang M."/>
            <person name="Zifcakova L."/>
            <person name="Wipf D."/>
            <person name="Zambonelli A."/>
            <person name="Paolocci F."/>
            <person name="Nowrousian M."/>
            <person name="Ottonello S."/>
            <person name="Baldrian P."/>
            <person name="Spatafora J.W."/>
            <person name="Henrissat B."/>
            <person name="Nagy L.G."/>
            <person name="Aury J.M."/>
            <person name="Wincker P."/>
            <person name="Grigoriev I.V."/>
            <person name="Bonfante P."/>
            <person name="Martin F.M."/>
        </authorList>
    </citation>
    <scope>NUCLEOTIDE SEQUENCE [LARGE SCALE GENOMIC DNA]</scope>
    <source>
        <strain evidence="7 8">120613-1</strain>
    </source>
</reference>
<dbReference type="SUPFAM" id="SSF50156">
    <property type="entry name" value="PDZ domain-like"/>
    <property type="match status" value="3"/>
</dbReference>
<dbReference type="InterPro" id="IPR025926">
    <property type="entry name" value="PDZ-like_dom"/>
</dbReference>
<evidence type="ECO:0000256" key="1">
    <source>
        <dbReference type="ARBA" id="ARBA00002558"/>
    </source>
</evidence>
<dbReference type="InterPro" id="IPR036034">
    <property type="entry name" value="PDZ_sf"/>
</dbReference>
<dbReference type="InterPro" id="IPR043504">
    <property type="entry name" value="Peptidase_S1_PA_chymotrypsin"/>
</dbReference>
<name>A0A3N4JMM0_9PEZI</name>
<dbReference type="GO" id="GO:0006915">
    <property type="term" value="P:apoptotic process"/>
    <property type="evidence" value="ECO:0007669"/>
    <property type="project" value="UniProtKB-KW"/>
</dbReference>
<protein>
    <recommendedName>
        <fullName evidence="3">Pro-apoptotic serine protease NMA111</fullName>
    </recommendedName>
    <alternativeName>
        <fullName evidence="4">Pro-apoptotic serine protease nma111</fullName>
    </alternativeName>
</protein>
<dbReference type="STRING" id="1336337.A0A3N4JMM0"/>
<dbReference type="PANTHER" id="PTHR46366">
    <property type="entry name" value="PRO-APOPTOTIC SERINE PROTEASE NMA111"/>
    <property type="match status" value="1"/>
</dbReference>
<dbReference type="InterPro" id="IPR009003">
    <property type="entry name" value="Peptidase_S1_PA"/>
</dbReference>
<evidence type="ECO:0000256" key="3">
    <source>
        <dbReference type="ARBA" id="ARBA00020338"/>
    </source>
</evidence>
<dbReference type="Proteomes" id="UP000276215">
    <property type="component" value="Unassembled WGS sequence"/>
</dbReference>
<sequence>MPKIEQPPPEIKRTLAVNAFPTPPLSRSISAVSSASNASVVSSVSDQETWDRTIARVINGIVSIKAATTRPFDTESAGDYTATGFVISKKHGLILSNRHVVSPAPITSVAVFVNYEEVPVKPVYRDPTHDFGIFRYDPSKLKHINVEEIELRPELARVGEDIKVVGNDAGEKLSILGSTLARLDRHAPSYGTDSYNDFNTFYMQAASGTSGGSSGSPVLNINGQAVALNAGGSNSSQSSFYLPLHRVVRAVEKIKRGEAVSRGTLQTELLHHSYDELRRLGLTESMEKECRARNSSVTGLLGAEVAIPTGVTRVRGLEPGDILFTCNGKNITDFIGLWSIIDDSVGEDIVIEVFRAGKEGKTGATGRLQVVCTVQDLHAITPSRFLEIGGAVIHDLSYQMGRNHNIQLGTGVFCAASGFLLWSSWSRDFLITAIDGKPTKTLDQFIEVIKGIPDYKRVPFMTRSMGKNEDQMMMVDIDRHFFLAALFERDDKTGTWVRRELGAPPPEEALIAPEVNDEDVINTEEDGEEDPEEAALQKLKGSLVNIVCRLPYSIYGHTSSSNYSGVGMVVSLSPVPLILFDRSSVPTEMLDIRLTVSNKNIPGQVVYLGAFTLVTFDSKLLPKNVSVPEWDTKPLRVRDEVKVIGLTPDQLLVQKETSITSIGVNFNTWQCNPPRYRLINVENINVSESSGCWGGVVVRKPSKTASDEEKRVLKVAAYYMTISSQNKNGDDSFWTQGLDIQRYVLPVVARINEELATGPVEPPRRDLGIEFSDMSLATVSTMGLSQKRFDDYVKAAKKIRGAPRPLIVESRLRPSPVSSENEDKSPKIADIVLEIDGKPIYRVSQLTELDLESKESVEMVVLRGGKELTLTVPTTPAHPSTGTHVVQFFGAIVHATHAAVLEQVDSKNPSPLIPIKTPGVYVGGVSYGSPTLDNIRPTHWILEIDGVSISSIDDLIDVCKSKEWTTGEYIRVKQVNRKGITSVVSIRVDERFWPVLAWKRQSSGSRRWTQERISGMEFVQGII</sequence>
<dbReference type="EMBL" id="ML120429">
    <property type="protein sequence ID" value="RPA95124.1"/>
    <property type="molecule type" value="Genomic_DNA"/>
</dbReference>
<accession>A0A3N4JMM0</accession>
<dbReference type="OrthoDB" id="4217619at2759"/>
<organism evidence="7 8">
    <name type="scientific">Choiromyces venosus 120613-1</name>
    <dbReference type="NCBI Taxonomy" id="1336337"/>
    <lineage>
        <taxon>Eukaryota</taxon>
        <taxon>Fungi</taxon>
        <taxon>Dikarya</taxon>
        <taxon>Ascomycota</taxon>
        <taxon>Pezizomycotina</taxon>
        <taxon>Pezizomycetes</taxon>
        <taxon>Pezizales</taxon>
        <taxon>Tuberaceae</taxon>
        <taxon>Choiromyces</taxon>
    </lineage>
</organism>
<dbReference type="Pfam" id="PF12812">
    <property type="entry name" value="PDZ_1"/>
    <property type="match status" value="1"/>
</dbReference>
<dbReference type="Pfam" id="PF13365">
    <property type="entry name" value="Trypsin_2"/>
    <property type="match status" value="1"/>
</dbReference>